<dbReference type="EMBL" id="JAOPHQ010001425">
    <property type="protein sequence ID" value="KAK0150991.1"/>
    <property type="molecule type" value="Genomic_DNA"/>
</dbReference>
<feature type="domain" description="SCAN box" evidence="3">
    <location>
        <begin position="158"/>
        <end position="235"/>
    </location>
</feature>
<name>A0AA47P519_MERPO</name>
<feature type="compositionally biased region" description="Basic and acidic residues" evidence="2">
    <location>
        <begin position="288"/>
        <end position="301"/>
    </location>
</feature>
<proteinExistence type="predicted"/>
<dbReference type="InterPro" id="IPR036875">
    <property type="entry name" value="Znf_CCHC_sf"/>
</dbReference>
<evidence type="ECO:0000256" key="2">
    <source>
        <dbReference type="SAM" id="MobiDB-lite"/>
    </source>
</evidence>
<dbReference type="PANTHER" id="PTHR46888:SF13">
    <property type="entry name" value="RIBONUCLEASE H"/>
    <property type="match status" value="1"/>
</dbReference>
<organism evidence="4 5">
    <name type="scientific">Merluccius polli</name>
    <name type="common">Benguela hake</name>
    <name type="synonym">Merluccius cadenati</name>
    <dbReference type="NCBI Taxonomy" id="89951"/>
    <lineage>
        <taxon>Eukaryota</taxon>
        <taxon>Metazoa</taxon>
        <taxon>Chordata</taxon>
        <taxon>Craniata</taxon>
        <taxon>Vertebrata</taxon>
        <taxon>Euteleostomi</taxon>
        <taxon>Actinopterygii</taxon>
        <taxon>Neopterygii</taxon>
        <taxon>Teleostei</taxon>
        <taxon>Neoteleostei</taxon>
        <taxon>Acanthomorphata</taxon>
        <taxon>Zeiogadaria</taxon>
        <taxon>Gadariae</taxon>
        <taxon>Gadiformes</taxon>
        <taxon>Gadoidei</taxon>
        <taxon>Merlucciidae</taxon>
        <taxon>Merluccius</taxon>
    </lineage>
</organism>
<accession>A0AA47P519</accession>
<evidence type="ECO:0000313" key="5">
    <source>
        <dbReference type="Proteomes" id="UP001174136"/>
    </source>
</evidence>
<dbReference type="Pfam" id="PF02023">
    <property type="entry name" value="SCAN"/>
    <property type="match status" value="1"/>
</dbReference>
<dbReference type="Gene3D" id="1.10.4020.10">
    <property type="entry name" value="DNA breaking-rejoining enzymes"/>
    <property type="match status" value="1"/>
</dbReference>
<dbReference type="PROSITE" id="PS50804">
    <property type="entry name" value="SCAN_BOX"/>
    <property type="match status" value="1"/>
</dbReference>
<evidence type="ECO:0000313" key="4">
    <source>
        <dbReference type="EMBL" id="KAK0150991.1"/>
    </source>
</evidence>
<feature type="coiled-coil region" evidence="1">
    <location>
        <begin position="10"/>
        <end position="37"/>
    </location>
</feature>
<dbReference type="SUPFAM" id="SSF57756">
    <property type="entry name" value="Retrovirus zinc finger-like domains"/>
    <property type="match status" value="1"/>
</dbReference>
<comment type="caution">
    <text evidence="4">The sequence shown here is derived from an EMBL/GenBank/DDBJ whole genome shotgun (WGS) entry which is preliminary data.</text>
</comment>
<feature type="region of interest" description="Disordered" evidence="2">
    <location>
        <begin position="277"/>
        <end position="301"/>
    </location>
</feature>
<dbReference type="GO" id="GO:0008270">
    <property type="term" value="F:zinc ion binding"/>
    <property type="evidence" value="ECO:0007669"/>
    <property type="project" value="InterPro"/>
</dbReference>
<sequence>MSQLTFDEQKELLQMQLEQKKLEMDQMEREREHKKWVLAQEVFEREKDRLLEMKRLKHTEHEQEQAQEFERTRLKFEAEGRGSAGAAQHSGLFNERDPDVFFSLFENVAADQNWSSENKTLLLQTVLIGRTQEAFVALSFEERRSYEKSYELVPEAYRQRFCNLRQFERQTHSELARELTHVFNRWLTAERVVEFDGLCNLVMLEQFKNILPERIATYLNEHKVKTAAEAAVLADGYVLTHKNQLAYVRDYSQRYDNRRDDCDHRRDHRDVGAQVVRGNVAPPGRSDSVPHSRTDSKSETDNKCNYCWQLGHWKMDCPSLLARRKSSPTAITSKVKDVGCATSIHAAHLGNERRANVFQLKAAKTDHEHSNVQDVKRMDDEPKATTMSNYAPFITEGFVSMVGDARTVPVKMLCDTGTSESFMSIVFAFLLFI</sequence>
<keyword evidence="1" id="KW-0175">Coiled coil</keyword>
<dbReference type="InterPro" id="IPR003309">
    <property type="entry name" value="SCAN_dom"/>
</dbReference>
<protein>
    <recommendedName>
        <fullName evidence="3">SCAN box domain-containing protein</fullName>
    </recommendedName>
</protein>
<evidence type="ECO:0000259" key="3">
    <source>
        <dbReference type="PROSITE" id="PS50804"/>
    </source>
</evidence>
<dbReference type="AlphaFoldDB" id="A0AA47P519"/>
<keyword evidence="5" id="KW-1185">Reference proteome</keyword>
<evidence type="ECO:0000256" key="1">
    <source>
        <dbReference type="SAM" id="Coils"/>
    </source>
</evidence>
<dbReference type="Proteomes" id="UP001174136">
    <property type="component" value="Unassembled WGS sequence"/>
</dbReference>
<dbReference type="InterPro" id="IPR038269">
    <property type="entry name" value="SCAN_sf"/>
</dbReference>
<dbReference type="GO" id="GO:0003676">
    <property type="term" value="F:nucleic acid binding"/>
    <property type="evidence" value="ECO:0007669"/>
    <property type="project" value="InterPro"/>
</dbReference>
<dbReference type="PANTHER" id="PTHR46888">
    <property type="entry name" value="ZINC KNUCKLE DOMAINCONTAINING PROTEIN-RELATED"/>
    <property type="match status" value="1"/>
</dbReference>
<gene>
    <name evidence="4" type="ORF">N1851_007864</name>
</gene>
<dbReference type="SUPFAM" id="SSF47353">
    <property type="entry name" value="Retrovirus capsid dimerization domain-like"/>
    <property type="match status" value="1"/>
</dbReference>
<reference evidence="4" key="1">
    <citation type="journal article" date="2023" name="Front. Mar. Sci.">
        <title>A new Merluccius polli reference genome to investigate the effects of global change in West African waters.</title>
        <authorList>
            <person name="Mateo J.L."/>
            <person name="Blanco-Fernandez C."/>
            <person name="Garcia-Vazquez E."/>
            <person name="Machado-Schiaffino G."/>
        </authorList>
    </citation>
    <scope>NUCLEOTIDE SEQUENCE</scope>
    <source>
        <strain evidence="4">C29</strain>
        <tissue evidence="4">Fin</tissue>
    </source>
</reference>
<dbReference type="Gene3D" id="4.10.60.10">
    <property type="entry name" value="Zinc finger, CCHC-type"/>
    <property type="match status" value="1"/>
</dbReference>